<sequence>MLAVVFEQFVHELAEAVQVQGFVAAQDEAGDAVAGFTGRGQRAQGHAAAQIGVEVEAAYVEQLGEVDLAVLDDADRGAAVDAGQACAEGIEGCVVDQIALADQQAVGKADLRLGDGLRQVGVGVGSVDQRDDAVEDVALAQFFIDEKGLGDGRRIGQAGAFDHQSVEGNFAAVQALQQQVKRFGQVGVNGAAHTAVGQGHDLHRVGAQQLAVDTGIAEFVFDHGDFQAVFGLEQVAQQGGFACAQKTGQHGHWDGLQLGHKAPGVMLSAGMKTRHR</sequence>
<keyword evidence="1" id="KW-0689">Ribosomal protein</keyword>
<keyword evidence="1" id="KW-0687">Ribonucleoprotein</keyword>
<gene>
    <name evidence="1" type="ORF">ALO88_02641</name>
</gene>
<dbReference type="Proteomes" id="UP000050425">
    <property type="component" value="Unassembled WGS sequence"/>
</dbReference>
<evidence type="ECO:0000313" key="2">
    <source>
        <dbReference type="Proteomes" id="UP000050425"/>
    </source>
</evidence>
<dbReference type="GO" id="GO:0005840">
    <property type="term" value="C:ribosome"/>
    <property type="evidence" value="ECO:0007669"/>
    <property type="project" value="UniProtKB-KW"/>
</dbReference>
<organism evidence="1 2">
    <name type="scientific">Pseudomonas syringae pv. antirrhini</name>
    <dbReference type="NCBI Taxonomy" id="251702"/>
    <lineage>
        <taxon>Bacteria</taxon>
        <taxon>Pseudomonadati</taxon>
        <taxon>Pseudomonadota</taxon>
        <taxon>Gammaproteobacteria</taxon>
        <taxon>Pseudomonadales</taxon>
        <taxon>Pseudomonadaceae</taxon>
        <taxon>Pseudomonas</taxon>
    </lineage>
</organism>
<protein>
    <submittedName>
        <fullName evidence="1">50S ribosomal protein L18</fullName>
    </submittedName>
</protein>
<proteinExistence type="predicted"/>
<dbReference type="AlphaFoldDB" id="A0A0P9JLI3"/>
<reference evidence="1 2" key="1">
    <citation type="submission" date="2015-09" db="EMBL/GenBank/DDBJ databases">
        <title>Genome announcement of multiple Pseudomonas syringae strains.</title>
        <authorList>
            <person name="Thakur S."/>
            <person name="Wang P.W."/>
            <person name="Gong Y."/>
            <person name="Weir B.S."/>
            <person name="Guttman D.S."/>
        </authorList>
    </citation>
    <scope>NUCLEOTIDE SEQUENCE [LARGE SCALE GENOMIC DNA]</scope>
    <source>
        <strain evidence="1 2">ICMP4303</strain>
    </source>
</reference>
<evidence type="ECO:0000313" key="1">
    <source>
        <dbReference type="EMBL" id="KPW51517.1"/>
    </source>
</evidence>
<accession>A0A0P9JLI3</accession>
<name>A0A0P9JLI3_9PSED</name>
<dbReference type="EMBL" id="LJPT01000028">
    <property type="protein sequence ID" value="KPW51517.1"/>
    <property type="molecule type" value="Genomic_DNA"/>
</dbReference>
<comment type="caution">
    <text evidence="1">The sequence shown here is derived from an EMBL/GenBank/DDBJ whole genome shotgun (WGS) entry which is preliminary data.</text>
</comment>